<accession>A0A225NS41</accession>
<keyword evidence="2" id="KW-0238">DNA-binding</keyword>
<dbReference type="GO" id="GO:0005829">
    <property type="term" value="C:cytosol"/>
    <property type="evidence" value="ECO:0007669"/>
    <property type="project" value="TreeGrafter"/>
</dbReference>
<feature type="domain" description="HTH cro/C1-type" evidence="4">
    <location>
        <begin position="11"/>
        <end position="65"/>
    </location>
</feature>
<reference evidence="5 6" key="1">
    <citation type="submission" date="2013-04" db="EMBL/GenBank/DDBJ databases">
        <title>Oceanicola sp. 22II1-22F33 Genome Sequencing.</title>
        <authorList>
            <person name="Lai Q."/>
            <person name="Li G."/>
            <person name="Shao Z."/>
        </authorList>
    </citation>
    <scope>NUCLEOTIDE SEQUENCE [LARGE SCALE GENOMIC DNA]</scope>
    <source>
        <strain evidence="5 6">22II1-22F33</strain>
    </source>
</reference>
<proteinExistence type="predicted"/>
<dbReference type="PROSITE" id="PS50943">
    <property type="entry name" value="HTH_CROC1"/>
    <property type="match status" value="1"/>
</dbReference>
<evidence type="ECO:0000259" key="4">
    <source>
        <dbReference type="PROSITE" id="PS50943"/>
    </source>
</evidence>
<protein>
    <submittedName>
        <fullName evidence="5">Transcriptional regulator</fullName>
    </submittedName>
</protein>
<dbReference type="SUPFAM" id="SSF47413">
    <property type="entry name" value="lambda repressor-like DNA-binding domains"/>
    <property type="match status" value="1"/>
</dbReference>
<dbReference type="EMBL" id="AQQR01000001">
    <property type="protein sequence ID" value="OWU77639.1"/>
    <property type="molecule type" value="Genomic_DNA"/>
</dbReference>
<dbReference type="PANTHER" id="PTHR46797:SF23">
    <property type="entry name" value="HTH-TYPE TRANSCRIPTIONAL REGULATOR SUTR"/>
    <property type="match status" value="1"/>
</dbReference>
<organism evidence="5 6">
    <name type="scientific">Marinibacterium profundimaris</name>
    <dbReference type="NCBI Taxonomy" id="1679460"/>
    <lineage>
        <taxon>Bacteria</taxon>
        <taxon>Pseudomonadati</taxon>
        <taxon>Pseudomonadota</taxon>
        <taxon>Alphaproteobacteria</taxon>
        <taxon>Rhodobacterales</taxon>
        <taxon>Paracoccaceae</taxon>
        <taxon>Marinibacterium</taxon>
    </lineage>
</organism>
<dbReference type="Pfam" id="PF01381">
    <property type="entry name" value="HTH_3"/>
    <property type="match status" value="1"/>
</dbReference>
<keyword evidence="3" id="KW-0804">Transcription</keyword>
<dbReference type="RefSeq" id="WP_088648275.1">
    <property type="nucleotide sequence ID" value="NZ_AQQR01000001.1"/>
</dbReference>
<dbReference type="GO" id="GO:0003677">
    <property type="term" value="F:DNA binding"/>
    <property type="evidence" value="ECO:0007669"/>
    <property type="project" value="UniProtKB-KW"/>
</dbReference>
<evidence type="ECO:0000313" key="6">
    <source>
        <dbReference type="Proteomes" id="UP000215377"/>
    </source>
</evidence>
<comment type="caution">
    <text evidence="5">The sequence shown here is derived from an EMBL/GenBank/DDBJ whole genome shotgun (WGS) entry which is preliminary data.</text>
</comment>
<dbReference type="Proteomes" id="UP000215377">
    <property type="component" value="Unassembled WGS sequence"/>
</dbReference>
<evidence type="ECO:0000256" key="3">
    <source>
        <dbReference type="ARBA" id="ARBA00023163"/>
    </source>
</evidence>
<evidence type="ECO:0000256" key="1">
    <source>
        <dbReference type="ARBA" id="ARBA00023015"/>
    </source>
</evidence>
<dbReference type="CDD" id="cd00093">
    <property type="entry name" value="HTH_XRE"/>
    <property type="match status" value="1"/>
</dbReference>
<dbReference type="OrthoDB" id="7790108at2"/>
<dbReference type="InterPro" id="IPR050807">
    <property type="entry name" value="TransReg_Diox_bact_type"/>
</dbReference>
<sequence>MARESLTGSRIRERRSMAGLKQADLARQIGISASYLNLIEHNRRRIGGKLLVNIAQALGVEPSMLTEGAEATLIATLREAAADAEITADETDRADEFAGRFPAWAEVLAGAHRRIASLERTVEILSDRLTHDPHLAASVHELLSTAAAIRSTASILAEPGELEREWRDRFHRNLNEDSLRLAESCKALVDYLDESGVAEERRGVPQEELEAFVAASAYHFPALEKSGTEIEPMVQDSAELTTGAARQIAAEMLSRYAADARRMPLERMTEAVNRVGFSPIALSEIFGTDLASVLRRLAALPADVLPDPVGLVICDAAGSLLFRKPVDGFAVPRFGATCPLWPLFSALSRPSTPIRRALTQEGRGAAVFDAYAIAQPTGPREFNRDPLFQATMLVRRIPGGRAETPPEPVGSTCRVCPRSACPARREPSILSEGF</sequence>
<dbReference type="GO" id="GO:0003700">
    <property type="term" value="F:DNA-binding transcription factor activity"/>
    <property type="evidence" value="ECO:0007669"/>
    <property type="project" value="TreeGrafter"/>
</dbReference>
<dbReference type="AlphaFoldDB" id="A0A225NS41"/>
<dbReference type="Gene3D" id="1.10.260.40">
    <property type="entry name" value="lambda repressor-like DNA-binding domains"/>
    <property type="match status" value="1"/>
</dbReference>
<dbReference type="InterPro" id="IPR001387">
    <property type="entry name" value="Cro/C1-type_HTH"/>
</dbReference>
<gene>
    <name evidence="5" type="ORF">ATO3_02875</name>
</gene>
<keyword evidence="6" id="KW-1185">Reference proteome</keyword>
<dbReference type="InterPro" id="IPR010982">
    <property type="entry name" value="Lambda_DNA-bd_dom_sf"/>
</dbReference>
<dbReference type="PANTHER" id="PTHR46797">
    <property type="entry name" value="HTH-TYPE TRANSCRIPTIONAL REGULATOR"/>
    <property type="match status" value="1"/>
</dbReference>
<evidence type="ECO:0000313" key="5">
    <source>
        <dbReference type="EMBL" id="OWU77639.1"/>
    </source>
</evidence>
<dbReference type="SMART" id="SM00530">
    <property type="entry name" value="HTH_XRE"/>
    <property type="match status" value="1"/>
</dbReference>
<keyword evidence="1" id="KW-0805">Transcription regulation</keyword>
<name>A0A225NS41_9RHOB</name>
<evidence type="ECO:0000256" key="2">
    <source>
        <dbReference type="ARBA" id="ARBA00023125"/>
    </source>
</evidence>